<protein>
    <submittedName>
        <fullName evidence="3">4Fe-4S binding protein</fullName>
    </submittedName>
</protein>
<evidence type="ECO:0000313" key="3">
    <source>
        <dbReference type="EMBL" id="GAA0719683.1"/>
    </source>
</evidence>
<keyword evidence="4" id="KW-1185">Reference proteome</keyword>
<proteinExistence type="predicted"/>
<feature type="transmembrane region" description="Helical" evidence="1">
    <location>
        <begin position="85"/>
        <end position="106"/>
    </location>
</feature>
<sequence>MKGNWRDNLYIVTILFFILGFVNIIFAWLGFVCMILPFVFLAKDKKKTWCQRYCPRAGLFRKVFNGRSLTGKAAPSWLTKGRGKWIVLTYFMINLFILTMSTVMVFKGRREAMETVRFLIAFKLPWDMPQLLNIGGLPNWAIHLSYRMYSMMLTTTVLGLILAWLFLPRTWCTICPISTISDISLKKMNNKKQ</sequence>
<feature type="domain" description="4Fe-4S ferredoxin-type" evidence="2">
    <location>
        <begin position="26"/>
        <end position="64"/>
    </location>
</feature>
<keyword evidence="1" id="KW-0472">Membrane</keyword>
<name>A0ABP3U0A0_9CLOT</name>
<evidence type="ECO:0000259" key="2">
    <source>
        <dbReference type="Pfam" id="PF12801"/>
    </source>
</evidence>
<dbReference type="EMBL" id="BAAACF010000001">
    <property type="protein sequence ID" value="GAA0719683.1"/>
    <property type="molecule type" value="Genomic_DNA"/>
</dbReference>
<feature type="transmembrane region" description="Helical" evidence="1">
    <location>
        <begin position="148"/>
        <end position="167"/>
    </location>
</feature>
<reference evidence="4" key="1">
    <citation type="journal article" date="2019" name="Int. J. Syst. Evol. Microbiol.">
        <title>The Global Catalogue of Microorganisms (GCM) 10K type strain sequencing project: providing services to taxonomists for standard genome sequencing and annotation.</title>
        <authorList>
            <consortium name="The Broad Institute Genomics Platform"/>
            <consortium name="The Broad Institute Genome Sequencing Center for Infectious Disease"/>
            <person name="Wu L."/>
            <person name="Ma J."/>
        </authorList>
    </citation>
    <scope>NUCLEOTIDE SEQUENCE [LARGE SCALE GENOMIC DNA]</scope>
    <source>
        <strain evidence="4">JCM 1405</strain>
    </source>
</reference>
<dbReference type="InterPro" id="IPR017896">
    <property type="entry name" value="4Fe4S_Fe-S-bd"/>
</dbReference>
<feature type="transmembrane region" description="Helical" evidence="1">
    <location>
        <begin position="12"/>
        <end position="42"/>
    </location>
</feature>
<organism evidence="3 4">
    <name type="scientific">Clostridium malenominatum</name>
    <dbReference type="NCBI Taxonomy" id="1539"/>
    <lineage>
        <taxon>Bacteria</taxon>
        <taxon>Bacillati</taxon>
        <taxon>Bacillota</taxon>
        <taxon>Clostridia</taxon>
        <taxon>Eubacteriales</taxon>
        <taxon>Clostridiaceae</taxon>
        <taxon>Clostridium</taxon>
    </lineage>
</organism>
<dbReference type="Proteomes" id="UP001500339">
    <property type="component" value="Unassembled WGS sequence"/>
</dbReference>
<dbReference type="Pfam" id="PF12801">
    <property type="entry name" value="Fer4_5"/>
    <property type="match status" value="2"/>
</dbReference>
<evidence type="ECO:0000313" key="4">
    <source>
        <dbReference type="Proteomes" id="UP001500339"/>
    </source>
</evidence>
<keyword evidence="1" id="KW-1133">Transmembrane helix</keyword>
<evidence type="ECO:0000256" key="1">
    <source>
        <dbReference type="SAM" id="Phobius"/>
    </source>
</evidence>
<keyword evidence="1" id="KW-0812">Transmembrane</keyword>
<accession>A0ABP3U0A0</accession>
<dbReference type="RefSeq" id="WP_343766926.1">
    <property type="nucleotide sequence ID" value="NZ_BAAACF010000001.1"/>
</dbReference>
<gene>
    <name evidence="3" type="ORF">GCM10008905_08050</name>
</gene>
<feature type="domain" description="4Fe-4S ferredoxin-type" evidence="2">
    <location>
        <begin position="155"/>
        <end position="191"/>
    </location>
</feature>
<comment type="caution">
    <text evidence="3">The sequence shown here is derived from an EMBL/GenBank/DDBJ whole genome shotgun (WGS) entry which is preliminary data.</text>
</comment>